<dbReference type="RefSeq" id="WP_066745601.1">
    <property type="nucleotide sequence ID" value="NZ_CALCLR010000018.1"/>
</dbReference>
<dbReference type="AlphaFoldDB" id="A0A1B2I5Y6"/>
<dbReference type="InterPro" id="IPR002823">
    <property type="entry name" value="DUF112_TM"/>
</dbReference>
<dbReference type="KEGG" id="cpor:BED41_10150"/>
<keyword evidence="2" id="KW-1185">Reference proteome</keyword>
<proteinExistence type="predicted"/>
<evidence type="ECO:0000313" key="2">
    <source>
        <dbReference type="Proteomes" id="UP000093044"/>
    </source>
</evidence>
<dbReference type="STRING" id="1197717.BED41_10150"/>
<organism evidence="1 2">
    <name type="scientific">Cloacibacillus porcorum</name>
    <dbReference type="NCBI Taxonomy" id="1197717"/>
    <lineage>
        <taxon>Bacteria</taxon>
        <taxon>Thermotogati</taxon>
        <taxon>Synergistota</taxon>
        <taxon>Synergistia</taxon>
        <taxon>Synergistales</taxon>
        <taxon>Synergistaceae</taxon>
        <taxon>Cloacibacillus</taxon>
    </lineage>
</organism>
<dbReference type="GeneID" id="83058210"/>
<accession>A0A1B2I5Y6</accession>
<protein>
    <submittedName>
        <fullName evidence="1">C4-dicarboxylate ABC transporter permease</fullName>
    </submittedName>
</protein>
<reference evidence="1" key="1">
    <citation type="submission" date="2016-08" db="EMBL/GenBank/DDBJ databases">
        <title>Complete genome of Cloacibacillus porcorum.</title>
        <authorList>
            <person name="Looft T."/>
            <person name="Bayles D.O."/>
            <person name="Alt D.P."/>
        </authorList>
    </citation>
    <scope>NUCLEOTIDE SEQUENCE [LARGE SCALE GENOMIC DNA]</scope>
    <source>
        <strain evidence="1">CL-84</strain>
    </source>
</reference>
<sequence>MLDTLIQAVNIVFKPEVLLVMLASSFYGIIIGAIPGLTAVMAVSLIMPIAIFLDPVPALAAIIACDAMAVFAGDIPGTLLRIPGTPASGAYTDDSYKLTQQGKAEMVLGANCFFSAIGGLFGLVVLVCAAPLLAEVALNFSTYEYFWLACLGLTCATFMTSQDKVKGIASLFLGLFITTIGYDSITGQPRFTFGSTELLAGIHVIPVLIGLFAVSEIMRRVSSTTPPAAAYNGRIGNIYTGIFKVWREHIPNFLRGNTIGVVVGALPGAGADIAAWLAYAISKKFSKTPEKFGTGHMEGIIESTSANNSALASAWIPAFVFGIPGDVTTAMVIGILYIKDLKPGPTAFLHHPEVIYSIFICFAIANVFMLILGYFSIKTFRHILRIPPFMLLPVILVFCIVGAFSINNSLFGVAIMLIFGLLGYIMEENDFPISPMLLAIVLGNLLEKNFIISMVKSNGNFMDFFNRPIAGSLAAVAILIWVFPLIRKIYKMATAKAA</sequence>
<name>A0A1B2I5Y6_9BACT</name>
<dbReference type="PANTHER" id="PTHR35342:SF5">
    <property type="entry name" value="TRICARBOXYLIC TRANSPORT PROTEIN"/>
    <property type="match status" value="1"/>
</dbReference>
<gene>
    <name evidence="1" type="ORF">BED41_10150</name>
</gene>
<dbReference type="Proteomes" id="UP000093044">
    <property type="component" value="Chromosome"/>
</dbReference>
<dbReference type="PANTHER" id="PTHR35342">
    <property type="entry name" value="TRICARBOXYLIC TRANSPORT PROTEIN"/>
    <property type="match status" value="1"/>
</dbReference>
<dbReference type="OrthoDB" id="3217at2"/>
<evidence type="ECO:0000313" key="1">
    <source>
        <dbReference type="EMBL" id="ANZ45391.1"/>
    </source>
</evidence>
<dbReference type="Pfam" id="PF01970">
    <property type="entry name" value="TctA"/>
    <property type="match status" value="1"/>
</dbReference>
<dbReference type="EMBL" id="CP016757">
    <property type="protein sequence ID" value="ANZ45391.1"/>
    <property type="molecule type" value="Genomic_DNA"/>
</dbReference>